<dbReference type="Proteomes" id="UP000245670">
    <property type="component" value="Unassembled WGS sequence"/>
</dbReference>
<keyword evidence="1" id="KW-0812">Transmembrane</keyword>
<dbReference type="EMBL" id="QFFG01000003">
    <property type="protein sequence ID" value="PWG05379.1"/>
    <property type="molecule type" value="Genomic_DNA"/>
</dbReference>
<gene>
    <name evidence="2" type="ORF">DIS07_09110</name>
</gene>
<accession>A0A2U2JAL3</accession>
<reference evidence="2 3" key="1">
    <citation type="submission" date="2018-05" db="EMBL/GenBank/DDBJ databases">
        <title>Polaribacter aquimarinus sp. nov., isolated from sediment in a sediment of sea.</title>
        <authorList>
            <person name="Lu D."/>
        </authorList>
    </citation>
    <scope>NUCLEOTIDE SEQUENCE [LARGE SCALE GENOMIC DNA]</scope>
    <source>
        <strain evidence="2 3">ZY113</strain>
    </source>
</reference>
<organism evidence="2 3">
    <name type="scientific">Polaribacter aquimarinus</name>
    <dbReference type="NCBI Taxonomy" id="2100726"/>
    <lineage>
        <taxon>Bacteria</taxon>
        <taxon>Pseudomonadati</taxon>
        <taxon>Bacteroidota</taxon>
        <taxon>Flavobacteriia</taxon>
        <taxon>Flavobacteriales</taxon>
        <taxon>Flavobacteriaceae</taxon>
    </lineage>
</organism>
<keyword evidence="3" id="KW-1185">Reference proteome</keyword>
<protein>
    <submittedName>
        <fullName evidence="2">Uncharacterized protein</fullName>
    </submittedName>
</protein>
<comment type="caution">
    <text evidence="2">The sequence shown here is derived from an EMBL/GenBank/DDBJ whole genome shotgun (WGS) entry which is preliminary data.</text>
</comment>
<evidence type="ECO:0000313" key="3">
    <source>
        <dbReference type="Proteomes" id="UP000245670"/>
    </source>
</evidence>
<evidence type="ECO:0000256" key="1">
    <source>
        <dbReference type="SAM" id="Phobius"/>
    </source>
</evidence>
<feature type="transmembrane region" description="Helical" evidence="1">
    <location>
        <begin position="13"/>
        <end position="31"/>
    </location>
</feature>
<feature type="transmembrane region" description="Helical" evidence="1">
    <location>
        <begin position="207"/>
        <end position="225"/>
    </location>
</feature>
<dbReference type="AlphaFoldDB" id="A0A2U2JAL3"/>
<keyword evidence="1" id="KW-0472">Membrane</keyword>
<name>A0A2U2JAL3_9FLAO</name>
<proteinExistence type="predicted"/>
<sequence>MVFIEFINYNDRIIMKIKIISILILFSYQIIFSQNKVWGTYDLDSIVYLEMPFTVYEFDTIIDNNRVYEIYSEDKSSKFIAQKLFFSEHYSNSSKSVLPTNAKSLKTFYLDVIDVLNEINTYKLDYGGSIQKNNLEGYRFLHKNNDGKSLHETNMFYINKNLYSFSYFNENGLNEIERKKFFNSIVFNDEYKPIQYPIKRMSYRNKIILGLLGLLLFSYILRFKYKRKHIP</sequence>
<keyword evidence="1" id="KW-1133">Transmembrane helix</keyword>
<evidence type="ECO:0000313" key="2">
    <source>
        <dbReference type="EMBL" id="PWG05379.1"/>
    </source>
</evidence>